<dbReference type="EMBL" id="CAMXCT020003301">
    <property type="protein sequence ID" value="CAL1156963.1"/>
    <property type="molecule type" value="Genomic_DNA"/>
</dbReference>
<gene>
    <name evidence="1" type="ORF">C1SCF055_LOCUS29447</name>
</gene>
<dbReference type="EMBL" id="CAMXCT010003301">
    <property type="protein sequence ID" value="CAI4003588.1"/>
    <property type="molecule type" value="Genomic_DNA"/>
</dbReference>
<dbReference type="Proteomes" id="UP001152797">
    <property type="component" value="Unassembled WGS sequence"/>
</dbReference>
<reference evidence="2" key="2">
    <citation type="submission" date="2024-04" db="EMBL/GenBank/DDBJ databases">
        <authorList>
            <person name="Chen Y."/>
            <person name="Shah S."/>
            <person name="Dougan E. K."/>
            <person name="Thang M."/>
            <person name="Chan C."/>
        </authorList>
    </citation>
    <scope>NUCLEOTIDE SEQUENCE [LARGE SCALE GENOMIC DNA]</scope>
</reference>
<dbReference type="OrthoDB" id="419595at2759"/>
<sequence length="229" mass="26510">MVDIPFHLEGLTLQVWLTGRQHENRPYGEVPLDNFIGMMGEDVEMNPIQMPPGTEYFLCVVNRHPDINYCVRLSVDGNDVLLRERHFKPLYSMDIMNEINKNEDGRTGRVKFSGFQQSYHKANYEATSEQNNFITGDFGESFWEFKFYDNEIQMTYNRGGGVVDEERLQEVIPQATQEGLLETLTFSCPPAEKRPESRKGDFLFTLLVPYEIDQNRMPVRARCFGRGGC</sequence>
<dbReference type="EMBL" id="CAMXCT030003301">
    <property type="protein sequence ID" value="CAL4790900.1"/>
    <property type="molecule type" value="Genomic_DNA"/>
</dbReference>
<keyword evidence="3" id="KW-1185">Reference proteome</keyword>
<comment type="caution">
    <text evidence="1">The sequence shown here is derived from an EMBL/GenBank/DDBJ whole genome shotgun (WGS) entry which is preliminary data.</text>
</comment>
<proteinExistence type="predicted"/>
<reference evidence="1" key="1">
    <citation type="submission" date="2022-10" db="EMBL/GenBank/DDBJ databases">
        <authorList>
            <person name="Chen Y."/>
            <person name="Dougan E. K."/>
            <person name="Chan C."/>
            <person name="Rhodes N."/>
            <person name="Thang M."/>
        </authorList>
    </citation>
    <scope>NUCLEOTIDE SEQUENCE</scope>
</reference>
<organism evidence="1">
    <name type="scientific">Cladocopium goreaui</name>
    <dbReference type="NCBI Taxonomy" id="2562237"/>
    <lineage>
        <taxon>Eukaryota</taxon>
        <taxon>Sar</taxon>
        <taxon>Alveolata</taxon>
        <taxon>Dinophyceae</taxon>
        <taxon>Suessiales</taxon>
        <taxon>Symbiodiniaceae</taxon>
        <taxon>Cladocopium</taxon>
    </lineage>
</organism>
<evidence type="ECO:0000313" key="2">
    <source>
        <dbReference type="EMBL" id="CAL1156963.1"/>
    </source>
</evidence>
<dbReference type="AlphaFoldDB" id="A0A9P1D4B8"/>
<accession>A0A9P1D4B8</accession>
<protein>
    <submittedName>
        <fullName evidence="1">Uncharacterized protein</fullName>
    </submittedName>
</protein>
<evidence type="ECO:0000313" key="3">
    <source>
        <dbReference type="Proteomes" id="UP001152797"/>
    </source>
</evidence>
<name>A0A9P1D4B8_9DINO</name>
<evidence type="ECO:0000313" key="1">
    <source>
        <dbReference type="EMBL" id="CAI4003588.1"/>
    </source>
</evidence>